<reference evidence="6 7" key="1">
    <citation type="submission" date="2018-04" db="EMBL/GenBank/DDBJ databases">
        <title>Subsurface microbial communities from deep shales in Ohio and West Virginia, USA.</title>
        <authorList>
            <person name="Wrighton K."/>
        </authorList>
    </citation>
    <scope>NUCLEOTIDE SEQUENCE [LARGE SCALE GENOMIC DNA]</scope>
    <source>
        <strain evidence="6 7">WC1</strain>
    </source>
</reference>
<accession>A0A2T5RNI4</accession>
<dbReference type="NCBIfam" id="TIGR02727">
    <property type="entry name" value="MTHFS_bact"/>
    <property type="match status" value="1"/>
</dbReference>
<feature type="binding site" evidence="4">
    <location>
        <position position="55"/>
    </location>
    <ligand>
        <name>substrate</name>
    </ligand>
</feature>
<comment type="caution">
    <text evidence="6">The sequence shown here is derived from an EMBL/GenBank/DDBJ whole genome shotgun (WGS) entry which is preliminary data.</text>
</comment>
<dbReference type="GO" id="GO:0030272">
    <property type="term" value="F:5-formyltetrahydrofolate cyclo-ligase activity"/>
    <property type="evidence" value="ECO:0007669"/>
    <property type="project" value="UniProtKB-EC"/>
</dbReference>
<comment type="cofactor">
    <cofactor evidence="5">
        <name>Mg(2+)</name>
        <dbReference type="ChEBI" id="CHEBI:18420"/>
    </cofactor>
</comment>
<evidence type="ECO:0000256" key="3">
    <source>
        <dbReference type="ARBA" id="ARBA00022840"/>
    </source>
</evidence>
<dbReference type="EMBL" id="QAXS01000005">
    <property type="protein sequence ID" value="PTW01231.1"/>
    <property type="molecule type" value="Genomic_DNA"/>
</dbReference>
<evidence type="ECO:0000256" key="4">
    <source>
        <dbReference type="PIRSR" id="PIRSR006806-1"/>
    </source>
</evidence>
<dbReference type="Gene3D" id="3.40.50.10420">
    <property type="entry name" value="NagB/RpiA/CoA transferase-like"/>
    <property type="match status" value="1"/>
</dbReference>
<organism evidence="6 7">
    <name type="scientific">Halanaerobium saccharolyticum</name>
    <dbReference type="NCBI Taxonomy" id="43595"/>
    <lineage>
        <taxon>Bacteria</taxon>
        <taxon>Bacillati</taxon>
        <taxon>Bacillota</taxon>
        <taxon>Clostridia</taxon>
        <taxon>Halanaerobiales</taxon>
        <taxon>Halanaerobiaceae</taxon>
        <taxon>Halanaerobium</taxon>
    </lineage>
</organism>
<protein>
    <recommendedName>
        <fullName evidence="5">5-formyltetrahydrofolate cyclo-ligase</fullName>
        <ecNumber evidence="5">6.3.3.2</ecNumber>
    </recommendedName>
</protein>
<feature type="binding site" evidence="4">
    <location>
        <begin position="135"/>
        <end position="143"/>
    </location>
    <ligand>
        <name>ATP</name>
        <dbReference type="ChEBI" id="CHEBI:30616"/>
    </ligand>
</feature>
<dbReference type="PIRSF" id="PIRSF006806">
    <property type="entry name" value="FTHF_cligase"/>
    <property type="match status" value="1"/>
</dbReference>
<dbReference type="AlphaFoldDB" id="A0A2T5RNI4"/>
<dbReference type="GO" id="GO:0046872">
    <property type="term" value="F:metal ion binding"/>
    <property type="evidence" value="ECO:0007669"/>
    <property type="project" value="UniProtKB-KW"/>
</dbReference>
<evidence type="ECO:0000256" key="2">
    <source>
        <dbReference type="ARBA" id="ARBA00022741"/>
    </source>
</evidence>
<proteinExistence type="inferred from homology"/>
<evidence type="ECO:0000313" key="6">
    <source>
        <dbReference type="EMBL" id="PTW01231.1"/>
    </source>
</evidence>
<comment type="catalytic activity">
    <reaction evidence="5">
        <text>(6S)-5-formyl-5,6,7,8-tetrahydrofolate + ATP = (6R)-5,10-methenyltetrahydrofolate + ADP + phosphate</text>
        <dbReference type="Rhea" id="RHEA:10488"/>
        <dbReference type="ChEBI" id="CHEBI:30616"/>
        <dbReference type="ChEBI" id="CHEBI:43474"/>
        <dbReference type="ChEBI" id="CHEBI:57455"/>
        <dbReference type="ChEBI" id="CHEBI:57457"/>
        <dbReference type="ChEBI" id="CHEBI:456216"/>
        <dbReference type="EC" id="6.3.3.2"/>
    </reaction>
</comment>
<dbReference type="SUPFAM" id="SSF100950">
    <property type="entry name" value="NagB/RpiA/CoA transferase-like"/>
    <property type="match status" value="1"/>
</dbReference>
<keyword evidence="5" id="KW-0479">Metal-binding</keyword>
<keyword evidence="3 4" id="KW-0067">ATP-binding</keyword>
<dbReference type="EC" id="6.3.3.2" evidence="5"/>
<keyword evidence="5" id="KW-0460">Magnesium</keyword>
<dbReference type="GO" id="GO:0035999">
    <property type="term" value="P:tetrahydrofolate interconversion"/>
    <property type="evidence" value="ECO:0007669"/>
    <property type="project" value="TreeGrafter"/>
</dbReference>
<keyword evidence="6" id="KW-0436">Ligase</keyword>
<dbReference type="InterPro" id="IPR024185">
    <property type="entry name" value="FTHF_cligase-like_sf"/>
</dbReference>
<dbReference type="GO" id="GO:0005524">
    <property type="term" value="F:ATP binding"/>
    <property type="evidence" value="ECO:0007669"/>
    <property type="project" value="UniProtKB-KW"/>
</dbReference>
<comment type="similarity">
    <text evidence="1 5">Belongs to the 5-formyltetrahydrofolate cyclo-ligase family.</text>
</comment>
<dbReference type="PANTHER" id="PTHR23407:SF1">
    <property type="entry name" value="5-FORMYLTETRAHYDROFOLATE CYCLO-LIGASE"/>
    <property type="match status" value="1"/>
</dbReference>
<dbReference type="OrthoDB" id="9801938at2"/>
<evidence type="ECO:0000256" key="5">
    <source>
        <dbReference type="RuleBase" id="RU361279"/>
    </source>
</evidence>
<keyword evidence="2 4" id="KW-0547">Nucleotide-binding</keyword>
<dbReference type="PANTHER" id="PTHR23407">
    <property type="entry name" value="ATPASE INHIBITOR/5-FORMYLTETRAHYDROFOLATE CYCLO-LIGASE"/>
    <property type="match status" value="1"/>
</dbReference>
<gene>
    <name evidence="6" type="ORF">C8C76_1056</name>
</gene>
<sequence length="192" mass="22099">MQKKEELRKKYLKERSEIPQNKISSWSQKINKQFLKLPQLETAKKVMAYASMRKEIETFDLMEELLDQGYLLYLPYTRKDKIDLGTAQINDLDSELKEGVYGVQEPVARIRGEEVPEDLDVIVVPGACFTPEGYRIGYGGGYYDSFLSKHANGALKVGFCYDRFIVDSIPVEEHDVPVDLIVTEKEVIRIKQ</sequence>
<dbReference type="RefSeq" id="WP_108138546.1">
    <property type="nucleotide sequence ID" value="NZ_QAXS01000005.1"/>
</dbReference>
<dbReference type="GO" id="GO:0009396">
    <property type="term" value="P:folic acid-containing compound biosynthetic process"/>
    <property type="evidence" value="ECO:0007669"/>
    <property type="project" value="TreeGrafter"/>
</dbReference>
<evidence type="ECO:0000256" key="1">
    <source>
        <dbReference type="ARBA" id="ARBA00010638"/>
    </source>
</evidence>
<dbReference type="InterPro" id="IPR002698">
    <property type="entry name" value="FTHF_cligase"/>
</dbReference>
<dbReference type="InterPro" id="IPR037171">
    <property type="entry name" value="NagB/RpiA_transferase-like"/>
</dbReference>
<dbReference type="Proteomes" id="UP000244089">
    <property type="component" value="Unassembled WGS sequence"/>
</dbReference>
<dbReference type="Pfam" id="PF01812">
    <property type="entry name" value="5-FTHF_cyc-lig"/>
    <property type="match status" value="1"/>
</dbReference>
<name>A0A2T5RNI4_9FIRM</name>
<evidence type="ECO:0000313" key="7">
    <source>
        <dbReference type="Proteomes" id="UP000244089"/>
    </source>
</evidence>
<feature type="binding site" evidence="4">
    <location>
        <begin position="4"/>
        <end position="8"/>
    </location>
    <ligand>
        <name>ATP</name>
        <dbReference type="ChEBI" id="CHEBI:30616"/>
    </ligand>
</feature>